<evidence type="ECO:0000256" key="3">
    <source>
        <dbReference type="ARBA" id="ARBA00048461"/>
    </source>
</evidence>
<feature type="transmembrane region" description="Helical" evidence="4">
    <location>
        <begin position="129"/>
        <end position="146"/>
    </location>
</feature>
<dbReference type="SUPFAM" id="SSF53474">
    <property type="entry name" value="alpha/beta-Hydrolases"/>
    <property type="match status" value="1"/>
</dbReference>
<protein>
    <recommendedName>
        <fullName evidence="5">Alpha/beta hydrolase fold-3 domain-containing protein</fullName>
    </recommendedName>
</protein>
<dbReference type="PANTHER" id="PTHR48081:SF31">
    <property type="entry name" value="STERYL ACETYL HYDROLASE MUG81-RELATED"/>
    <property type="match status" value="1"/>
</dbReference>
<dbReference type="EMBL" id="CP119943">
    <property type="protein sequence ID" value="WFC97459.1"/>
    <property type="molecule type" value="Genomic_DNA"/>
</dbReference>
<feature type="transmembrane region" description="Helical" evidence="4">
    <location>
        <begin position="90"/>
        <end position="109"/>
    </location>
</feature>
<accession>A0AAJ5YNC2</accession>
<feature type="domain" description="Alpha/beta hydrolase fold-3" evidence="5">
    <location>
        <begin position="240"/>
        <end position="374"/>
    </location>
</feature>
<dbReference type="InterPro" id="IPR050300">
    <property type="entry name" value="GDXG_lipolytic_enzyme"/>
</dbReference>
<dbReference type="Pfam" id="PF07859">
    <property type="entry name" value="Abhydrolase_3"/>
    <property type="match status" value="1"/>
</dbReference>
<dbReference type="InterPro" id="IPR029058">
    <property type="entry name" value="AB_hydrolase_fold"/>
</dbReference>
<keyword evidence="7" id="KW-1185">Reference proteome</keyword>
<keyword evidence="1" id="KW-0378">Hydrolase</keyword>
<name>A0AAJ5YNC2_9BASI</name>
<evidence type="ECO:0000313" key="6">
    <source>
        <dbReference type="EMBL" id="WFC97459.1"/>
    </source>
</evidence>
<evidence type="ECO:0000256" key="1">
    <source>
        <dbReference type="ARBA" id="ARBA00022801"/>
    </source>
</evidence>
<evidence type="ECO:0000313" key="7">
    <source>
        <dbReference type="Proteomes" id="UP001219567"/>
    </source>
</evidence>
<keyword evidence="4" id="KW-0472">Membrane</keyword>
<dbReference type="PANTHER" id="PTHR48081">
    <property type="entry name" value="AB HYDROLASE SUPERFAMILY PROTEIN C4A8.06C"/>
    <property type="match status" value="1"/>
</dbReference>
<dbReference type="InterPro" id="IPR013094">
    <property type="entry name" value="AB_hydrolase_3"/>
</dbReference>
<evidence type="ECO:0000256" key="4">
    <source>
        <dbReference type="SAM" id="Phobius"/>
    </source>
</evidence>
<organism evidence="6 7">
    <name type="scientific">Malassezia yamatoensis</name>
    <dbReference type="NCBI Taxonomy" id="253288"/>
    <lineage>
        <taxon>Eukaryota</taxon>
        <taxon>Fungi</taxon>
        <taxon>Dikarya</taxon>
        <taxon>Basidiomycota</taxon>
        <taxon>Ustilaginomycotina</taxon>
        <taxon>Malasseziomycetes</taxon>
        <taxon>Malasseziales</taxon>
        <taxon>Malasseziaceae</taxon>
        <taxon>Malassezia</taxon>
    </lineage>
</organism>
<dbReference type="Proteomes" id="UP001219567">
    <property type="component" value="Chromosome 1"/>
</dbReference>
<sequence>MMEASALAPAEASQRLHNIPAPTLHSRGQQLRQVRTFSGLQTDAKHGLFNDAQGPPTRPAKRPLLGGLYFSDLLVVFVSLVTNLLRTCALAELLDIIWFGLVYIVFRLARQMRARYKLSKRQMQISGSAPPYLFSVFVLCGARYILTRFPYLLPRITLAQETTGPLVQWRTGGAISQLIEIIDVHHGETVTPESSAGHHRDSRHTHTDSFRAYRLRGDRSFNSPAEPMQPIESCERKITIMYLHGGGFALGSVALYAEALLRVLGLVHKLSQGRVKAECVAVEYDLAPTVRYPVALLQCLRCYAHLLERERIASEQIVLCGDSAGGGLILSMLLCLSGQAQNDRLVFEERNWSLLPLPARAVLISPVVDLRPRQALVFQGLRKLAAARDVRERRVVARKMLAQGTPGALDFLAPEALLHYAQLYAGILERPRRAQGPMETLRKSLIAHIFKPTSTAPLRVACRLLANFLSQPLLKCGTSPPSQEPMPNYSRTCAPVVMWDDAQSDAVIPPGPLYRTTPLQAVQGKLQSLLATSPLLSPTLGDWSQVHLSHGIYVTYGFNEVLANDIDAWLVQLRTSWSASNAPGSVETYLEPGPSGIHVWPFVGMYLAGRQSERERGLRQLAQAILRVYPEEALDDDPVLSEEDLDTYEFGSPASMPSDYEEDHIEDRAAQLAWEQELMKMGVRT</sequence>
<dbReference type="Gene3D" id="3.40.50.1820">
    <property type="entry name" value="alpha/beta hydrolase"/>
    <property type="match status" value="1"/>
</dbReference>
<proteinExistence type="predicted"/>
<dbReference type="AlphaFoldDB" id="A0AAJ5YNC2"/>
<keyword evidence="4" id="KW-0812">Transmembrane</keyword>
<keyword evidence="4" id="KW-1133">Transmembrane helix</keyword>
<evidence type="ECO:0000259" key="5">
    <source>
        <dbReference type="Pfam" id="PF07859"/>
    </source>
</evidence>
<gene>
    <name evidence="6" type="ORF">MYAM1_000173</name>
</gene>
<comment type="catalytic activity">
    <reaction evidence="2">
        <text>a diacylglycerol + H2O = a monoacylglycerol + a fatty acid + H(+)</text>
        <dbReference type="Rhea" id="RHEA:32731"/>
        <dbReference type="ChEBI" id="CHEBI:15377"/>
        <dbReference type="ChEBI" id="CHEBI:15378"/>
        <dbReference type="ChEBI" id="CHEBI:17408"/>
        <dbReference type="ChEBI" id="CHEBI:18035"/>
        <dbReference type="ChEBI" id="CHEBI:28868"/>
    </reaction>
</comment>
<comment type="catalytic activity">
    <reaction evidence="3">
        <text>a monoacylglycerol + H2O = glycerol + a fatty acid + H(+)</text>
        <dbReference type="Rhea" id="RHEA:15245"/>
        <dbReference type="ChEBI" id="CHEBI:15377"/>
        <dbReference type="ChEBI" id="CHEBI:15378"/>
        <dbReference type="ChEBI" id="CHEBI:17408"/>
        <dbReference type="ChEBI" id="CHEBI:17754"/>
        <dbReference type="ChEBI" id="CHEBI:28868"/>
    </reaction>
</comment>
<dbReference type="GO" id="GO:0016787">
    <property type="term" value="F:hydrolase activity"/>
    <property type="evidence" value="ECO:0007669"/>
    <property type="project" value="UniProtKB-KW"/>
</dbReference>
<reference evidence="6 7" key="1">
    <citation type="submission" date="2023-03" db="EMBL/GenBank/DDBJ databases">
        <title>Mating type loci evolution in Malassezia.</title>
        <authorList>
            <person name="Coelho M.A."/>
        </authorList>
    </citation>
    <scope>NUCLEOTIDE SEQUENCE [LARGE SCALE GENOMIC DNA]</scope>
    <source>
        <strain evidence="6 7">CBS 9725</strain>
    </source>
</reference>
<evidence type="ECO:0000256" key="2">
    <source>
        <dbReference type="ARBA" id="ARBA00047591"/>
    </source>
</evidence>
<feature type="transmembrane region" description="Helical" evidence="4">
    <location>
        <begin position="64"/>
        <end position="84"/>
    </location>
</feature>